<protein>
    <submittedName>
        <fullName evidence="1">Uncharacterized protein</fullName>
    </submittedName>
</protein>
<evidence type="ECO:0000313" key="1">
    <source>
        <dbReference type="EMBL" id="KAK6803385.1"/>
    </source>
</evidence>
<accession>A0AAN8YPQ5</accession>
<reference evidence="1 2" key="1">
    <citation type="submission" date="2024-02" db="EMBL/GenBank/DDBJ databases">
        <title>de novo genome assembly of Solanum bulbocastanum strain 11H21.</title>
        <authorList>
            <person name="Hosaka A.J."/>
        </authorList>
    </citation>
    <scope>NUCLEOTIDE SEQUENCE [LARGE SCALE GENOMIC DNA]</scope>
    <source>
        <tissue evidence="1">Young leaves</tissue>
    </source>
</reference>
<dbReference type="EMBL" id="JBANQN010000001">
    <property type="protein sequence ID" value="KAK6803385.1"/>
    <property type="molecule type" value="Genomic_DNA"/>
</dbReference>
<keyword evidence="2" id="KW-1185">Reference proteome</keyword>
<proteinExistence type="predicted"/>
<organism evidence="1 2">
    <name type="scientific">Solanum bulbocastanum</name>
    <name type="common">Wild potato</name>
    <dbReference type="NCBI Taxonomy" id="147425"/>
    <lineage>
        <taxon>Eukaryota</taxon>
        <taxon>Viridiplantae</taxon>
        <taxon>Streptophyta</taxon>
        <taxon>Embryophyta</taxon>
        <taxon>Tracheophyta</taxon>
        <taxon>Spermatophyta</taxon>
        <taxon>Magnoliopsida</taxon>
        <taxon>eudicotyledons</taxon>
        <taxon>Gunneridae</taxon>
        <taxon>Pentapetalae</taxon>
        <taxon>asterids</taxon>
        <taxon>lamiids</taxon>
        <taxon>Solanales</taxon>
        <taxon>Solanaceae</taxon>
        <taxon>Solanoideae</taxon>
        <taxon>Solaneae</taxon>
        <taxon>Solanum</taxon>
    </lineage>
</organism>
<name>A0AAN8YPQ5_SOLBU</name>
<dbReference type="AlphaFoldDB" id="A0AAN8YPQ5"/>
<gene>
    <name evidence="1" type="ORF">RDI58_001169</name>
</gene>
<sequence>MARTLLIRCCIRIKIFKCITFRVFDTKSPSNIVSKKRCSSKCSSEKKGIW</sequence>
<evidence type="ECO:0000313" key="2">
    <source>
        <dbReference type="Proteomes" id="UP001371456"/>
    </source>
</evidence>
<dbReference type="Proteomes" id="UP001371456">
    <property type="component" value="Unassembled WGS sequence"/>
</dbReference>
<comment type="caution">
    <text evidence="1">The sequence shown here is derived from an EMBL/GenBank/DDBJ whole genome shotgun (WGS) entry which is preliminary data.</text>
</comment>